<reference evidence="2" key="1">
    <citation type="journal article" date="2014" name="Int. J. Syst. Evol. Microbiol.">
        <title>Complete genome sequence of Corynebacterium casei LMG S-19264T (=DSM 44701T), isolated from a smear-ripened cheese.</title>
        <authorList>
            <consortium name="US DOE Joint Genome Institute (JGI-PGF)"/>
            <person name="Walter F."/>
            <person name="Albersmeier A."/>
            <person name="Kalinowski J."/>
            <person name="Ruckert C."/>
        </authorList>
    </citation>
    <scope>NUCLEOTIDE SEQUENCE</scope>
    <source>
        <strain evidence="2">CGMCC 1.14988</strain>
    </source>
</reference>
<reference evidence="2" key="2">
    <citation type="submission" date="2020-09" db="EMBL/GenBank/DDBJ databases">
        <authorList>
            <person name="Sun Q."/>
            <person name="Zhou Y."/>
        </authorList>
    </citation>
    <scope>NUCLEOTIDE SEQUENCE</scope>
    <source>
        <strain evidence="2">CGMCC 1.14988</strain>
    </source>
</reference>
<dbReference type="RefSeq" id="WP_130651004.1">
    <property type="nucleotide sequence ID" value="NZ_BMHA01000002.1"/>
</dbReference>
<sequence>MPTHPDPRRTPDRRVLDALGQDLDRVDHDLDSERLRLTELVSERKRLERLLADPGTTAATGRRLQSRLDRVRGEQARVHGEVAGLLEHHRDLRNRFDGLVVQSDPLAGHDGSVPIALLPVRLETRFVGDELRVRIFPDVVHVDQHEPLLTDEEAAFGEAWWRQRWDATDEVAAALWESALEGRRPGRVAWVLRATRPTNHQQLGHDEPLFASAPRRDAAVTTPPRARLLPSRWLVVGSRGDAEVVRAWSALVTDPLATGMGDPDTDAANLDVDAPPDVQDELAIDEATRWLVDFDAAVAAGMAVTIRAGDVDGGLAAGFDRLTAVGVAAGTPAGRAAEFERLLEAHHFTDGVDHVPAGTPTNADDADAIPDRPRPGRPDRPAVAVGADGAGARLAGAFGLPSSSTLNRVPAAEHRHDPLAGAMATALWEPTLGYFLRQVLEPLVPDELASRIRDHFRLHVRPRGPFAPLRVGAQPYGILPVTSLRHHRGDETETILASMLRRLRPLWVLAARSSRQLGSGDDPGADLVHLLQRSSRSSHWRVRSVLGPGTVANTTGWTGLFNVQQSSAHLLFAILGVEGRPAVVDWTLQDDQVPLPVPLVTGAGTEATAPLTDDYVARILRDLRSAGDYARAVGEPSRATTLLEALLVHAAKLEVARASATTILDHLQIHAPLQVALREREIALPTSSETAKTATAKAATVAKKLSQVHVEDAGTVSARLNLDVGELAHVAIPELTGRLGVAEWLLHRTDRDLVRLPGGGQIAEFRGSLEALVGAPTKALHDTTADVLDAVSHRFDAWETSLATRRLHAQRDTGVAGLHVGAYGWVENLRPAAGPVSHGFVHAPSVPHAATAAVLRSGHLARRDPAAAEATAIDLSSRRVRTAMKLVDGLRQGQPLGALLGYQFERALRDRDVELVEYVLDIRREHPLGADTDPRAPRGPVATTAVRNVVNGAELAELDDAGRQRLLDRAGVDAAHRPALIEEIDRLGDALDALGDLLLSESVFQMVAGNADRAAAAMSALDRQQLPPDIQVARTPSAATGVDHHLLLVLDDTTPPAGWSGLSDLRARVAPRVNAWVGHALGDPTRYHLAADVLDADGEVLATITVGLEELGLSPLSTVLAAVRGGPEGSELQGHLAARLTTAVTDERAVGLRAHDGPAPGGPSDAMGLTDLVLLARRLADLLGSARSLAPEDLAGQDAGDDPAGWEAKDVAEVQTRADVAAAFVADLAGVTDVGSLTISQLRSRRRQGVELGIRETQALEDDRDGLRAQVEAAVEIARSLQARHDEVVATFTAHQAEVATGGGEVSALEQVRFHTTRIQTLLGDDVPVVVPVTTRGEARGRFALAAGDPALVDDEPFAPTEFLLAHARVRPSVGRLWDVFGQAELFGTGVDATQLVIGQTPHRPGTPWVGRRLGPADGAPLPTTSWLLHRRAEEGARHELPERLHALVIDQWHELVPSTERTTGVAVHHDAPGARPPQAILLAVPPDPDAAHWRLDVLLDVVGDTIELARMRTLDIDDLPLAGRVLPATYLAFDLENKTASFGMQRLVEHAVKTWGMVEVDR</sequence>
<evidence type="ECO:0000256" key="1">
    <source>
        <dbReference type="SAM" id="MobiDB-lite"/>
    </source>
</evidence>
<accession>A0A8J3A5H8</accession>
<comment type="caution">
    <text evidence="2">The sequence shown here is derived from an EMBL/GenBank/DDBJ whole genome shotgun (WGS) entry which is preliminary data.</text>
</comment>
<evidence type="ECO:0000313" key="2">
    <source>
        <dbReference type="EMBL" id="GGI03574.1"/>
    </source>
</evidence>
<organism evidence="2 3">
    <name type="scientific">Egicoccus halophilus</name>
    <dbReference type="NCBI Taxonomy" id="1670830"/>
    <lineage>
        <taxon>Bacteria</taxon>
        <taxon>Bacillati</taxon>
        <taxon>Actinomycetota</taxon>
        <taxon>Nitriliruptoria</taxon>
        <taxon>Egicoccales</taxon>
        <taxon>Egicoccaceae</taxon>
        <taxon>Egicoccus</taxon>
    </lineage>
</organism>
<dbReference type="Proteomes" id="UP000650511">
    <property type="component" value="Unassembled WGS sequence"/>
</dbReference>
<feature type="region of interest" description="Disordered" evidence="1">
    <location>
        <begin position="354"/>
        <end position="381"/>
    </location>
</feature>
<feature type="compositionally biased region" description="Basic and acidic residues" evidence="1">
    <location>
        <begin position="369"/>
        <end position="380"/>
    </location>
</feature>
<proteinExistence type="predicted"/>
<keyword evidence="3" id="KW-1185">Reference proteome</keyword>
<name>A0A8J3A5H8_9ACTN</name>
<evidence type="ECO:0000313" key="3">
    <source>
        <dbReference type="Proteomes" id="UP000650511"/>
    </source>
</evidence>
<dbReference type="OrthoDB" id="9757728at2"/>
<protein>
    <submittedName>
        <fullName evidence="2">Uncharacterized protein</fullName>
    </submittedName>
</protein>
<gene>
    <name evidence="2" type="ORF">GCM10011354_04710</name>
</gene>
<dbReference type="EMBL" id="BMHA01000002">
    <property type="protein sequence ID" value="GGI03574.1"/>
    <property type="molecule type" value="Genomic_DNA"/>
</dbReference>